<feature type="region of interest" description="Disordered" evidence="1">
    <location>
        <begin position="76"/>
        <end position="97"/>
    </location>
</feature>
<proteinExistence type="predicted"/>
<dbReference type="PANTHER" id="PTHR46448">
    <property type="entry name" value="PROTEIN KINASE DOMAIN-CONTAINING PROTEIN"/>
    <property type="match status" value="1"/>
</dbReference>
<dbReference type="GO" id="GO:0005576">
    <property type="term" value="C:extracellular region"/>
    <property type="evidence" value="ECO:0007669"/>
    <property type="project" value="TreeGrafter"/>
</dbReference>
<dbReference type="InterPro" id="IPR011009">
    <property type="entry name" value="Kinase-like_dom_sf"/>
</dbReference>
<dbReference type="SUPFAM" id="SSF56112">
    <property type="entry name" value="Protein kinase-like (PK-like)"/>
    <property type="match status" value="1"/>
</dbReference>
<dbReference type="PROSITE" id="PS50011">
    <property type="entry name" value="PROTEIN_KINASE_DOM"/>
    <property type="match status" value="1"/>
</dbReference>
<keyword evidence="2" id="KW-0472">Membrane</keyword>
<accession>A0A315UXW1</accession>
<dbReference type="InterPro" id="IPR000719">
    <property type="entry name" value="Prot_kinase_dom"/>
</dbReference>
<reference evidence="4 5" key="1">
    <citation type="journal article" date="2018" name="G3 (Bethesda)">
        <title>A High-Quality Reference Genome for the Invasive Mosquitofish Gambusia affinis Using a Chicago Library.</title>
        <authorList>
            <person name="Hoffberg S.L."/>
            <person name="Troendle N.J."/>
            <person name="Glenn T.C."/>
            <person name="Mahmud O."/>
            <person name="Louha S."/>
            <person name="Chalopin D."/>
            <person name="Bennetzen J.L."/>
            <person name="Mauricio R."/>
        </authorList>
    </citation>
    <scope>NUCLEOTIDE SEQUENCE [LARGE SCALE GENOMIC DNA]</scope>
    <source>
        <strain evidence="4">NE01/NJP1002.9</strain>
        <tissue evidence="4">Muscle</tissue>
    </source>
</reference>
<evidence type="ECO:0000313" key="4">
    <source>
        <dbReference type="EMBL" id="PWA16257.1"/>
    </source>
</evidence>
<sequence length="407" mass="45394">MVISCGRFQPENGDVGENASLESQICFRKRGTNTELDARGRSGCGRNFLSLFKSTMTLIRRRRSLSKLKWDFDSSQHEVESPAQQSDPRDTPPVGVSWEPSRSLLLLQKAPTRRGRSAGPQFLQFLQLRTGKAPGMGHSLRAAALLALVVLSVLVSLLITSLKQFGSGPTRFFTDPEELRRELDVQLRERRKAILPLLPPHDDDEKNGVLEDGQHSSDSVLDLNLWNEVMLGTGKAHRDQMGCESLVDVRAVEVLGSGYTKVVVKANVAGGQAVALKMVNEQGVDMRKCVKEFKDAQGCRELVSYKLQKEMLLLERLRHPNVIKLKGHCSGVHGGGGVERGRVAVILEQGTPLQMIQLLQTPWEDRFRVRGKREAWLRREAASEWRERFGLVRRCQESSAAAAAAER</sequence>
<comment type="caution">
    <text evidence="4">The sequence shown here is derived from an EMBL/GenBank/DDBJ whole genome shotgun (WGS) entry which is preliminary data.</text>
</comment>
<dbReference type="InterPro" id="IPR042983">
    <property type="entry name" value="PKDCC"/>
</dbReference>
<dbReference type="PANTHER" id="PTHR46448:SF2">
    <property type="entry name" value="PROTEIN KINASE DOMAIN-CONTAINING PROTEIN"/>
    <property type="match status" value="1"/>
</dbReference>
<dbReference type="GO" id="GO:0004715">
    <property type="term" value="F:non-membrane spanning protein tyrosine kinase activity"/>
    <property type="evidence" value="ECO:0007669"/>
    <property type="project" value="InterPro"/>
</dbReference>
<dbReference type="Gene3D" id="3.30.200.20">
    <property type="entry name" value="Phosphorylase Kinase, domain 1"/>
    <property type="match status" value="1"/>
</dbReference>
<feature type="domain" description="Protein kinase" evidence="3">
    <location>
        <begin position="249"/>
        <end position="407"/>
    </location>
</feature>
<feature type="transmembrane region" description="Helical" evidence="2">
    <location>
        <begin position="142"/>
        <end position="162"/>
    </location>
</feature>
<dbReference type="Proteomes" id="UP000250572">
    <property type="component" value="Unassembled WGS sequence"/>
</dbReference>
<keyword evidence="2" id="KW-0812">Transmembrane</keyword>
<keyword evidence="5" id="KW-1185">Reference proteome</keyword>
<evidence type="ECO:0000259" key="3">
    <source>
        <dbReference type="PROSITE" id="PS50011"/>
    </source>
</evidence>
<name>A0A315UXW1_GAMAF</name>
<dbReference type="AlphaFoldDB" id="A0A315UXW1"/>
<protein>
    <recommendedName>
        <fullName evidence="3">Protein kinase domain-containing protein</fullName>
    </recommendedName>
</protein>
<evidence type="ECO:0000256" key="2">
    <source>
        <dbReference type="SAM" id="Phobius"/>
    </source>
</evidence>
<keyword evidence="2" id="KW-1133">Transmembrane helix</keyword>
<dbReference type="EMBL" id="NHOQ01002481">
    <property type="protein sequence ID" value="PWA16257.1"/>
    <property type="molecule type" value="Genomic_DNA"/>
</dbReference>
<dbReference type="STRING" id="33528.ENSGAFP00000005521"/>
<dbReference type="GO" id="GO:0001501">
    <property type="term" value="P:skeletal system development"/>
    <property type="evidence" value="ECO:0007669"/>
    <property type="project" value="TreeGrafter"/>
</dbReference>
<gene>
    <name evidence="4" type="ORF">CCH79_00004392</name>
</gene>
<organism evidence="4 5">
    <name type="scientific">Gambusia affinis</name>
    <name type="common">Western mosquitofish</name>
    <name type="synonym">Heterandria affinis</name>
    <dbReference type="NCBI Taxonomy" id="33528"/>
    <lineage>
        <taxon>Eukaryota</taxon>
        <taxon>Metazoa</taxon>
        <taxon>Chordata</taxon>
        <taxon>Craniata</taxon>
        <taxon>Vertebrata</taxon>
        <taxon>Euteleostomi</taxon>
        <taxon>Actinopterygii</taxon>
        <taxon>Neopterygii</taxon>
        <taxon>Teleostei</taxon>
        <taxon>Neoteleostei</taxon>
        <taxon>Acanthomorphata</taxon>
        <taxon>Ovalentaria</taxon>
        <taxon>Atherinomorphae</taxon>
        <taxon>Cyprinodontiformes</taxon>
        <taxon>Poeciliidae</taxon>
        <taxon>Poeciliinae</taxon>
        <taxon>Gambusia</taxon>
    </lineage>
</organism>
<evidence type="ECO:0000256" key="1">
    <source>
        <dbReference type="SAM" id="MobiDB-lite"/>
    </source>
</evidence>
<evidence type="ECO:0000313" key="5">
    <source>
        <dbReference type="Proteomes" id="UP000250572"/>
    </source>
</evidence>
<dbReference type="GO" id="GO:0005524">
    <property type="term" value="F:ATP binding"/>
    <property type="evidence" value="ECO:0007669"/>
    <property type="project" value="InterPro"/>
</dbReference>